<keyword evidence="1" id="KW-1133">Transmembrane helix</keyword>
<gene>
    <name evidence="2" type="ORF">ACFPVY_09495</name>
</gene>
<comment type="caution">
    <text evidence="2">The sequence shown here is derived from an EMBL/GenBank/DDBJ whole genome shotgun (WGS) entry which is preliminary data.</text>
</comment>
<feature type="transmembrane region" description="Helical" evidence="1">
    <location>
        <begin position="83"/>
        <end position="107"/>
    </location>
</feature>
<keyword evidence="1" id="KW-0812">Transmembrane</keyword>
<evidence type="ECO:0000256" key="1">
    <source>
        <dbReference type="SAM" id="Phobius"/>
    </source>
</evidence>
<protein>
    <submittedName>
        <fullName evidence="2">Uncharacterized protein</fullName>
    </submittedName>
</protein>
<evidence type="ECO:0000313" key="2">
    <source>
        <dbReference type="EMBL" id="MFC6096878.1"/>
    </source>
</evidence>
<dbReference type="RefSeq" id="WP_379791748.1">
    <property type="nucleotide sequence ID" value="NZ_JBHSQB010000007.1"/>
</dbReference>
<name>A0ABW1PMT4_9FLAO</name>
<feature type="transmembrane region" description="Helical" evidence="1">
    <location>
        <begin position="60"/>
        <end position="77"/>
    </location>
</feature>
<dbReference type="EMBL" id="JBHSQB010000007">
    <property type="protein sequence ID" value="MFC6096878.1"/>
    <property type="molecule type" value="Genomic_DNA"/>
</dbReference>
<reference evidence="3" key="1">
    <citation type="journal article" date="2019" name="Int. J. Syst. Evol. Microbiol.">
        <title>The Global Catalogue of Microorganisms (GCM) 10K type strain sequencing project: providing services to taxonomists for standard genome sequencing and annotation.</title>
        <authorList>
            <consortium name="The Broad Institute Genomics Platform"/>
            <consortium name="The Broad Institute Genome Sequencing Center for Infectious Disease"/>
            <person name="Wu L."/>
            <person name="Ma J."/>
        </authorList>
    </citation>
    <scope>NUCLEOTIDE SEQUENCE [LARGE SCALE GENOMIC DNA]</scope>
    <source>
        <strain evidence="3">CCUG 49679</strain>
    </source>
</reference>
<organism evidence="2 3">
    <name type="scientific">Flavobacterium qiangtangense</name>
    <dbReference type="NCBI Taxonomy" id="1442595"/>
    <lineage>
        <taxon>Bacteria</taxon>
        <taxon>Pseudomonadati</taxon>
        <taxon>Bacteroidota</taxon>
        <taxon>Flavobacteriia</taxon>
        <taxon>Flavobacteriales</taxon>
        <taxon>Flavobacteriaceae</taxon>
        <taxon>Flavobacterium</taxon>
    </lineage>
</organism>
<keyword evidence="3" id="KW-1185">Reference proteome</keyword>
<keyword evidence="1" id="KW-0472">Membrane</keyword>
<proteinExistence type="predicted"/>
<feature type="transmembrane region" description="Helical" evidence="1">
    <location>
        <begin position="33"/>
        <end position="53"/>
    </location>
</feature>
<accession>A0ABW1PMT4</accession>
<evidence type="ECO:0000313" key="3">
    <source>
        <dbReference type="Proteomes" id="UP001596287"/>
    </source>
</evidence>
<sequence length="112" mass="13215">MKIIKYINTFAILIPFLAALFFLQFGIETMIYSLYFLMLTGFIQGILGIILFIKNPKDKFIKAYLIAVLLFFGLWYFNMNVHYLNFLTNFLIPIPLILAVYLSVLIYKRKQL</sequence>
<dbReference type="Proteomes" id="UP001596287">
    <property type="component" value="Unassembled WGS sequence"/>
</dbReference>
<feature type="transmembrane region" description="Helical" evidence="1">
    <location>
        <begin position="7"/>
        <end position="27"/>
    </location>
</feature>